<dbReference type="PANTHER" id="PTHR22957">
    <property type="entry name" value="TBC1 DOMAIN FAMILY MEMBER GTPASE-ACTIVATING PROTEIN"/>
    <property type="match status" value="1"/>
</dbReference>
<sequence>MDADARSKRAMTRALVAGGLGLGLALALASTASRSRSKRQSKRLTHDAWYSALDVDGRVGKLQDVRMEALEGGIPHSLRAEVWPVLLGVREVSSTSVEHEQGKRARRERYREFRRRCAELEAMLSKPVGKGPVKLPSDLGTFTEASKVIANDAPRTPLAYGLFARDWEAGTLPGENDEADWQAAQRKRLTRVLEAYSILDPAIGYTQGMSDLAAVFLQNISDESEAFWCFAKFMGGSYRCHFLINPNESARSSDERPEGVSDRLRMVSEIIRIVDTPMHKHLKFLNAHEGTFAVRPVLVLMSRELAERETELLWDALIAAGDFDPTVKKGEKLAGGGARLFLHIVAAALIDMRSQIMACKKFDELLKMIARKLPARNFAAHDLVQKGRQLMRLTRGIGEAREVGSGGSPATLTLRDLR</sequence>
<dbReference type="Gene3D" id="1.10.472.80">
    <property type="entry name" value="Ypt/Rab-GAP domain of gyp1p, domain 3"/>
    <property type="match status" value="1"/>
</dbReference>
<dbReference type="Pfam" id="PF00566">
    <property type="entry name" value="RabGAP-TBC"/>
    <property type="match status" value="1"/>
</dbReference>
<dbReference type="InParanoid" id="A0A090MAZ4"/>
<dbReference type="Proteomes" id="UP000009170">
    <property type="component" value="Unassembled WGS sequence"/>
</dbReference>
<evidence type="ECO:0000313" key="3">
    <source>
        <dbReference type="Proteomes" id="UP000009170"/>
    </source>
</evidence>
<gene>
    <name evidence="2" type="ORF">OT_ostta12g01770</name>
</gene>
<dbReference type="STRING" id="70448.A0A090MAZ4"/>
<accession>A0A090MAZ4</accession>
<proteinExistence type="predicted"/>
<dbReference type="GeneID" id="9836190"/>
<dbReference type="RefSeq" id="XP_003082326.2">
    <property type="nucleotide sequence ID" value="XM_003082278.2"/>
</dbReference>
<organism evidence="2 3">
    <name type="scientific">Ostreococcus tauri</name>
    <name type="common">Marine green alga</name>
    <dbReference type="NCBI Taxonomy" id="70448"/>
    <lineage>
        <taxon>Eukaryota</taxon>
        <taxon>Viridiplantae</taxon>
        <taxon>Chlorophyta</taxon>
        <taxon>Mamiellophyceae</taxon>
        <taxon>Mamiellales</taxon>
        <taxon>Bathycoccaceae</taxon>
        <taxon>Ostreococcus</taxon>
    </lineage>
</organism>
<dbReference type="FunCoup" id="A0A090MAZ4">
    <property type="interactions" value="45"/>
</dbReference>
<dbReference type="KEGG" id="ota:OT_ostta12g01770"/>
<keyword evidence="3" id="KW-1185">Reference proteome</keyword>
<dbReference type="Gene3D" id="1.10.8.270">
    <property type="entry name" value="putative rabgap domain of human tbc1 domain family member 14 like domains"/>
    <property type="match status" value="1"/>
</dbReference>
<dbReference type="InterPro" id="IPR035969">
    <property type="entry name" value="Rab-GAP_TBC_sf"/>
</dbReference>
<dbReference type="SMART" id="SM00164">
    <property type="entry name" value="TBC"/>
    <property type="match status" value="1"/>
</dbReference>
<dbReference type="GO" id="GO:0005096">
    <property type="term" value="F:GTPase activator activity"/>
    <property type="evidence" value="ECO:0007669"/>
    <property type="project" value="TreeGrafter"/>
</dbReference>
<dbReference type="PROSITE" id="PS50086">
    <property type="entry name" value="TBC_RABGAP"/>
    <property type="match status" value="1"/>
</dbReference>
<comment type="caution">
    <text evidence="2">The sequence shown here is derived from an EMBL/GenBank/DDBJ whole genome shotgun (WGS) entry which is preliminary data.</text>
</comment>
<name>A0A090MAZ4_OSTTA</name>
<reference evidence="2 3" key="2">
    <citation type="journal article" date="2014" name="BMC Genomics">
        <title>An improved genome of the model marine alga Ostreococcus tauri unfolds by assessing Illumina de novo assemblies.</title>
        <authorList>
            <person name="Blanc-Mathieu R."/>
            <person name="Verhelst B."/>
            <person name="Derelle E."/>
            <person name="Rombauts S."/>
            <person name="Bouget F.Y."/>
            <person name="Carre I."/>
            <person name="Chateau A."/>
            <person name="Eyre-Walker A."/>
            <person name="Grimsley N."/>
            <person name="Moreau H."/>
            <person name="Piegu B."/>
            <person name="Rivals E."/>
            <person name="Schackwitz W."/>
            <person name="Van de Peer Y."/>
            <person name="Piganeau G."/>
        </authorList>
    </citation>
    <scope>NUCLEOTIDE SEQUENCE [LARGE SCALE GENOMIC DNA]</scope>
    <source>
        <strain evidence="3">OTTH 0595 / CCAP 157/2 / RCC745</strain>
    </source>
</reference>
<dbReference type="InterPro" id="IPR000195">
    <property type="entry name" value="Rab-GAP-TBC_dom"/>
</dbReference>
<dbReference type="SUPFAM" id="SSF47923">
    <property type="entry name" value="Ypt/Rab-GAP domain of gyp1p"/>
    <property type="match status" value="2"/>
</dbReference>
<dbReference type="OrthoDB" id="10264062at2759"/>
<feature type="domain" description="Rab-GAP TBC" evidence="1">
    <location>
        <begin position="73"/>
        <end position="321"/>
    </location>
</feature>
<reference evidence="3" key="1">
    <citation type="journal article" date="2006" name="Proc. Natl. Acad. Sci. U.S.A.">
        <title>Genome analysis of the smallest free-living eukaryote Ostreococcus tauri unveils many unique features.</title>
        <authorList>
            <person name="Derelle E."/>
            <person name="Ferraz C."/>
            <person name="Rombauts S."/>
            <person name="Rouze P."/>
            <person name="Worden A.Z."/>
            <person name="Robbens S."/>
            <person name="Partensky F."/>
            <person name="Degroeve S."/>
            <person name="Echeynie S."/>
            <person name="Cooke R."/>
            <person name="Saeys Y."/>
            <person name="Wuyts J."/>
            <person name="Jabbari K."/>
            <person name="Bowler C."/>
            <person name="Panaud O."/>
            <person name="Piegu B."/>
            <person name="Ball S.G."/>
            <person name="Ral J.-P."/>
            <person name="Bouget F.-Y."/>
            <person name="Piganeau G."/>
            <person name="De Baets B."/>
            <person name="Picard A."/>
            <person name="Delseny M."/>
            <person name="Demaille J."/>
            <person name="Van de Peer Y."/>
            <person name="Moreau H."/>
        </authorList>
    </citation>
    <scope>NUCLEOTIDE SEQUENCE [LARGE SCALE GENOMIC DNA]</scope>
    <source>
        <strain evidence="3">OTTH 0595 / CCAP 157/2 / RCC745</strain>
    </source>
</reference>
<dbReference type="AlphaFoldDB" id="A0A090MAZ4"/>
<dbReference type="EMBL" id="CAID01000012">
    <property type="protein sequence ID" value="CEF99887.1"/>
    <property type="molecule type" value="Genomic_DNA"/>
</dbReference>
<evidence type="ECO:0000313" key="2">
    <source>
        <dbReference type="EMBL" id="CEF99887.1"/>
    </source>
</evidence>
<evidence type="ECO:0000259" key="1">
    <source>
        <dbReference type="PROSITE" id="PS50086"/>
    </source>
</evidence>
<dbReference type="PANTHER" id="PTHR22957:SF507">
    <property type="entry name" value="OS08G0547200 PROTEIN"/>
    <property type="match status" value="1"/>
</dbReference>
<protein>
    <submittedName>
        <fullName evidence="2">Rab-GTPase-TBC domain</fullName>
    </submittedName>
</protein>